<dbReference type="InterPro" id="IPR011059">
    <property type="entry name" value="Metal-dep_hydrolase_composite"/>
</dbReference>
<evidence type="ECO:0000313" key="4">
    <source>
        <dbReference type="Proteomes" id="UP000191931"/>
    </source>
</evidence>
<keyword evidence="1 3" id="KW-0378">Hydrolase</keyword>
<accession>A0A1W1HCD4</accession>
<protein>
    <submittedName>
        <fullName evidence="3">Putative metallo-dependent hydrolase</fullName>
    </submittedName>
</protein>
<dbReference type="SUPFAM" id="SSF51338">
    <property type="entry name" value="Composite domain of metallo-dependent hydrolases"/>
    <property type="match status" value="1"/>
</dbReference>
<dbReference type="OrthoDB" id="9807210at2"/>
<dbReference type="EMBL" id="FWEV01000128">
    <property type="protein sequence ID" value="SLM30140.1"/>
    <property type="molecule type" value="Genomic_DNA"/>
</dbReference>
<dbReference type="PANTHER" id="PTHR43794:SF11">
    <property type="entry name" value="AMIDOHYDROLASE-RELATED DOMAIN-CONTAINING PROTEIN"/>
    <property type="match status" value="1"/>
</dbReference>
<dbReference type="AlphaFoldDB" id="A0A1W1HCD4"/>
<dbReference type="InterPro" id="IPR032466">
    <property type="entry name" value="Metal_Hydrolase"/>
</dbReference>
<dbReference type="Pfam" id="PF01979">
    <property type="entry name" value="Amidohydro_1"/>
    <property type="match status" value="1"/>
</dbReference>
<dbReference type="InterPro" id="IPR050287">
    <property type="entry name" value="MTA/SAH_deaminase"/>
</dbReference>
<name>A0A1W1HCD4_9BACT</name>
<dbReference type="RefSeq" id="WP_080807675.1">
    <property type="nucleotide sequence ID" value="NZ_LT828558.1"/>
</dbReference>
<dbReference type="PANTHER" id="PTHR43794">
    <property type="entry name" value="AMINOHYDROLASE SSNA-RELATED"/>
    <property type="match status" value="1"/>
</dbReference>
<dbReference type="SUPFAM" id="SSF51556">
    <property type="entry name" value="Metallo-dependent hydrolases"/>
    <property type="match status" value="1"/>
</dbReference>
<evidence type="ECO:0000313" key="3">
    <source>
        <dbReference type="EMBL" id="SLM30140.1"/>
    </source>
</evidence>
<gene>
    <name evidence="3" type="ORF">MTBBW1_2130035</name>
</gene>
<dbReference type="Proteomes" id="UP000191931">
    <property type="component" value="Unassembled WGS sequence"/>
</dbReference>
<dbReference type="Gene3D" id="3.20.20.140">
    <property type="entry name" value="Metal-dependent hydrolases"/>
    <property type="match status" value="2"/>
</dbReference>
<evidence type="ECO:0000256" key="1">
    <source>
        <dbReference type="ARBA" id="ARBA00022801"/>
    </source>
</evidence>
<dbReference type="GO" id="GO:0016810">
    <property type="term" value="F:hydrolase activity, acting on carbon-nitrogen (but not peptide) bonds"/>
    <property type="evidence" value="ECO:0007669"/>
    <property type="project" value="InterPro"/>
</dbReference>
<feature type="domain" description="Amidohydrolase-related" evidence="2">
    <location>
        <begin position="253"/>
        <end position="464"/>
    </location>
</feature>
<proteinExistence type="predicted"/>
<organism evidence="3 4">
    <name type="scientific">Desulfamplus magnetovallimortis</name>
    <dbReference type="NCBI Taxonomy" id="1246637"/>
    <lineage>
        <taxon>Bacteria</taxon>
        <taxon>Pseudomonadati</taxon>
        <taxon>Thermodesulfobacteriota</taxon>
        <taxon>Desulfobacteria</taxon>
        <taxon>Desulfobacterales</taxon>
        <taxon>Desulfobacteraceae</taxon>
        <taxon>Desulfamplus</taxon>
    </lineage>
</organism>
<reference evidence="3 4" key="1">
    <citation type="submission" date="2017-03" db="EMBL/GenBank/DDBJ databases">
        <authorList>
            <person name="Afonso C.L."/>
            <person name="Miller P.J."/>
            <person name="Scott M.A."/>
            <person name="Spackman E."/>
            <person name="Goraichik I."/>
            <person name="Dimitrov K.M."/>
            <person name="Suarez D.L."/>
            <person name="Swayne D.E."/>
        </authorList>
    </citation>
    <scope>NUCLEOTIDE SEQUENCE [LARGE SCALE GENOMIC DNA]</scope>
    <source>
        <strain evidence="3">PRJEB14757</strain>
    </source>
</reference>
<keyword evidence="4" id="KW-1185">Reference proteome</keyword>
<sequence length="499" mass="56073">MKTYGFSNSSTHPYHEFHRAGFILVSPWRIIENGYIRVKNGKIVELGRYRPKCAFPVDVSGDGDVQHNGAGSVKDYGSGVIIPALVNAHTHFELSALRSRIPFNLGFNGWVRELLVQRERCGKELLEREACKAMDESAATGTAFVGDISTLGITRDILTNRASGMPGHGNLDSWETDESKLDILNKRPWRHYRHNRRDESRFKTACYRDFHIKQQTELSGIFFQEYLGNEIPINVLKPFDFYSQSFINRRAFSLAGHAPHTTSPGLLRALKKQTLKHNLPFSIHLAESHDETEFITKGRGRWASFLEERGVDFSDWPLQSGSPVKYLDDIGVLDRDTLAVHLLNSDETDLDLIAKRNAIPVVCPRSNMNLHGKLPDLPLMLSYAQGILKPALGTDSLASTQSLNMFDEMAFVAKHYPQIRPSEILAMATVNGAQALGYGDVAGTLEVGKDARFIYIPLKHFNISNNKSGRKCQNRTLGYSHKGSDIENIIMEIITYHES</sequence>
<dbReference type="InterPro" id="IPR006680">
    <property type="entry name" value="Amidohydro-rel"/>
</dbReference>
<evidence type="ECO:0000259" key="2">
    <source>
        <dbReference type="Pfam" id="PF01979"/>
    </source>
</evidence>
<dbReference type="STRING" id="1246637.MTBBW1_2130035"/>